<dbReference type="InterPro" id="IPR001650">
    <property type="entry name" value="Helicase_C-like"/>
</dbReference>
<dbReference type="EC" id="3.6.4.13" evidence="7"/>
<dbReference type="PROSITE" id="PS51192">
    <property type="entry name" value="HELICASE_ATP_BIND_1"/>
    <property type="match status" value="1"/>
</dbReference>
<comment type="domain">
    <text evidence="7">The Q motif is unique to and characteristic of the DEAD box family of RNA helicases and controls ATP binding and hydrolysis.</text>
</comment>
<evidence type="ECO:0000259" key="10">
    <source>
        <dbReference type="PROSITE" id="PS51194"/>
    </source>
</evidence>
<keyword evidence="5 7" id="KW-0694">RNA-binding</keyword>
<dbReference type="GO" id="GO:0010494">
    <property type="term" value="C:cytoplasmic stress granule"/>
    <property type="evidence" value="ECO:0000318"/>
    <property type="project" value="GO_Central"/>
</dbReference>
<dbReference type="Gramene" id="KXG29825">
    <property type="protein sequence ID" value="KXG29825"/>
    <property type="gene ID" value="SORBI_3004G095000"/>
</dbReference>
<evidence type="ECO:0000256" key="2">
    <source>
        <dbReference type="ARBA" id="ARBA00022801"/>
    </source>
</evidence>
<dbReference type="SMART" id="SM00487">
    <property type="entry name" value="DEXDc"/>
    <property type="match status" value="1"/>
</dbReference>
<dbReference type="GO" id="GO:0016787">
    <property type="term" value="F:hydrolase activity"/>
    <property type="evidence" value="ECO:0007669"/>
    <property type="project" value="UniProtKB-KW"/>
</dbReference>
<feature type="region of interest" description="Disordered" evidence="8">
    <location>
        <begin position="367"/>
        <end position="406"/>
    </location>
</feature>
<keyword evidence="4 7" id="KW-0067">ATP-binding</keyword>
<dbReference type="InterPro" id="IPR014001">
    <property type="entry name" value="Helicase_ATP-bd"/>
</dbReference>
<keyword evidence="13" id="KW-1185">Reference proteome</keyword>
<dbReference type="InterPro" id="IPR027417">
    <property type="entry name" value="P-loop_NTPase"/>
</dbReference>
<dbReference type="InterPro" id="IPR014014">
    <property type="entry name" value="RNA_helicase_DEAD_Q_motif"/>
</dbReference>
<feature type="region of interest" description="Disordered" evidence="8">
    <location>
        <begin position="271"/>
        <end position="349"/>
    </location>
</feature>
<dbReference type="Proteomes" id="UP000000768">
    <property type="component" value="Chromosome 4"/>
</dbReference>
<evidence type="ECO:0000256" key="8">
    <source>
        <dbReference type="SAM" id="MobiDB-lite"/>
    </source>
</evidence>
<dbReference type="PROSITE" id="PS51195">
    <property type="entry name" value="Q_MOTIF"/>
    <property type="match status" value="1"/>
</dbReference>
<sequence length="882" mass="97860">MGGQPEGMHLVLETTEGCISSQAVESRGIEKAMPQELCVTLSDKKGCFACNERSHNLDQCKIKFELVPTAHQFGYATKFPFTIIQPSNEMVKKKKFCHHCILIKSDVVNLDKGILKDELNMFWKLSGNWELRRECNMTFLASFSSEGDVISCLNNPETETLLINNKEVKLTLRRWKEGDDGSLDLVEEWLLVSGVPRIYRNWKELYQVASAFGVLMDVDEESLEVGDKEPIRLKTAFRSFDGAPFSYYFTFGWSSKLVMVTAVQDKTEGMKHKNKELDKEHKKELHAAKSILPEEPKGIEESRSNGKAKENKISAPAATIITNSEITITEKSSKPEGAQSIGPSPRSMIGEDHFGDIQKPPIKHVFKRRGKKQQVTEAINKSPSNKMDKEVAPHSSSNATSSGASIGCDMLDQKDCSKMEPNRELNMEEITPVGKSEKAKKLGASRDTECNNVAAPTINSKKTQILGDTSRTPRNELITKHTKGVGMDQMGSGVRGHKNMDTRLLPSSEEVVIYDSFSEMGLQENLLKGIYKYGLEKPSAVHQRGIVPLCKGFGVVHRSLTGTTEIICSGVLQQLDYGSAECQALILVPTPYLAQVTEKVLGALGQFLGVTAQTCTGGTIAPADQQTLSSRVQVVVGTPDCILDVLQRQALSPDHIRMLFLDEADELLTGGSKDQIYNIILHLQNKIQVGLFSATYSHEAIQTSCRFIDKPVEVIVPRGEELKNVKQHFVTVENEELKLGKLYDLFKITGVQRLVIFVNTQDKAVSLAKDVSKHYTVSVSHDGMNQRASDTAIQKLMSGSSRVLIATDHQGTNTMPQVPIIINYDLPTKSMQYICRLQQQNKLFRKPLSVIINLVTPADRCTLATITRFCNSSMGELPSDLK</sequence>
<evidence type="ECO:0000256" key="6">
    <source>
        <dbReference type="PROSITE-ProRule" id="PRU00552"/>
    </source>
</evidence>
<feature type="domain" description="Helicase C-terminal" evidence="10">
    <location>
        <begin position="724"/>
        <end position="882"/>
    </location>
</feature>
<dbReference type="AlphaFoldDB" id="A0A194YPR8"/>
<dbReference type="GO" id="GO:0002183">
    <property type="term" value="P:cytoplasmic translational initiation"/>
    <property type="evidence" value="ECO:0000318"/>
    <property type="project" value="GO_Central"/>
</dbReference>
<dbReference type="Pfam" id="PF00271">
    <property type="entry name" value="Helicase_C"/>
    <property type="match status" value="1"/>
</dbReference>
<dbReference type="GO" id="GO:0003743">
    <property type="term" value="F:translation initiation factor activity"/>
    <property type="evidence" value="ECO:0000318"/>
    <property type="project" value="GO_Central"/>
</dbReference>
<evidence type="ECO:0000313" key="12">
    <source>
        <dbReference type="EMBL" id="KXG29825.1"/>
    </source>
</evidence>
<keyword evidence="3 7" id="KW-0347">Helicase</keyword>
<comment type="catalytic activity">
    <reaction evidence="7">
        <text>ATP + H2O = ADP + phosphate + H(+)</text>
        <dbReference type="Rhea" id="RHEA:13065"/>
        <dbReference type="ChEBI" id="CHEBI:15377"/>
        <dbReference type="ChEBI" id="CHEBI:15378"/>
        <dbReference type="ChEBI" id="CHEBI:30616"/>
        <dbReference type="ChEBI" id="CHEBI:43474"/>
        <dbReference type="ChEBI" id="CHEBI:456216"/>
        <dbReference type="EC" id="3.6.4.13"/>
    </reaction>
</comment>
<dbReference type="PANTHER" id="PTHR24031">
    <property type="entry name" value="RNA HELICASE"/>
    <property type="match status" value="1"/>
</dbReference>
<feature type="short sequence motif" description="Q motif" evidence="6">
    <location>
        <begin position="515"/>
        <end position="543"/>
    </location>
</feature>
<proteinExistence type="inferred from homology"/>
<protein>
    <recommendedName>
        <fullName evidence="7">ATP-dependent RNA helicase</fullName>
        <ecNumber evidence="7">3.6.4.13</ecNumber>
    </recommendedName>
</protein>
<evidence type="ECO:0000256" key="5">
    <source>
        <dbReference type="ARBA" id="ARBA00022884"/>
    </source>
</evidence>
<name>A0A194YPR8_SORBI</name>
<evidence type="ECO:0000256" key="1">
    <source>
        <dbReference type="ARBA" id="ARBA00022741"/>
    </source>
</evidence>
<keyword evidence="2 7" id="KW-0378">Hydrolase</keyword>
<dbReference type="InParanoid" id="A0A194YPR8"/>
<accession>A0A194YPR8</accession>
<evidence type="ECO:0000259" key="9">
    <source>
        <dbReference type="PROSITE" id="PS51192"/>
    </source>
</evidence>
<reference evidence="12 13" key="1">
    <citation type="journal article" date="2009" name="Nature">
        <title>The Sorghum bicolor genome and the diversification of grasses.</title>
        <authorList>
            <person name="Paterson A.H."/>
            <person name="Bowers J.E."/>
            <person name="Bruggmann R."/>
            <person name="Dubchak I."/>
            <person name="Grimwood J."/>
            <person name="Gundlach H."/>
            <person name="Haberer G."/>
            <person name="Hellsten U."/>
            <person name="Mitros T."/>
            <person name="Poliakov A."/>
            <person name="Schmutz J."/>
            <person name="Spannagl M."/>
            <person name="Tang H."/>
            <person name="Wang X."/>
            <person name="Wicker T."/>
            <person name="Bharti A.K."/>
            <person name="Chapman J."/>
            <person name="Feltus F.A."/>
            <person name="Gowik U."/>
            <person name="Grigoriev I.V."/>
            <person name="Lyons E."/>
            <person name="Maher C.A."/>
            <person name="Martis M."/>
            <person name="Narechania A."/>
            <person name="Otillar R.P."/>
            <person name="Penning B.W."/>
            <person name="Salamov A.A."/>
            <person name="Wang Y."/>
            <person name="Zhang L."/>
            <person name="Carpita N.C."/>
            <person name="Freeling M."/>
            <person name="Gingle A.R."/>
            <person name="Hash C.T."/>
            <person name="Keller B."/>
            <person name="Klein P."/>
            <person name="Kresovich S."/>
            <person name="McCann M.C."/>
            <person name="Ming R."/>
            <person name="Peterson D.G."/>
            <person name="Mehboob-ur-Rahman"/>
            <person name="Ware D."/>
            <person name="Westhoff P."/>
            <person name="Mayer K.F."/>
            <person name="Messing J."/>
            <person name="Rokhsar D.S."/>
        </authorList>
    </citation>
    <scope>NUCLEOTIDE SEQUENCE [LARGE SCALE GENOMIC DNA]</scope>
    <source>
        <strain evidence="13">cv. BTx623</strain>
    </source>
</reference>
<evidence type="ECO:0000256" key="4">
    <source>
        <dbReference type="ARBA" id="ARBA00022840"/>
    </source>
</evidence>
<feature type="domain" description="Helicase ATP-binding" evidence="9">
    <location>
        <begin position="544"/>
        <end position="714"/>
    </location>
</feature>
<feature type="compositionally biased region" description="Polar residues" evidence="8">
    <location>
        <begin position="373"/>
        <end position="385"/>
    </location>
</feature>
<dbReference type="Pfam" id="PF00270">
    <property type="entry name" value="DEAD"/>
    <property type="match status" value="1"/>
</dbReference>
<feature type="compositionally biased region" description="Low complexity" evidence="8">
    <location>
        <begin position="393"/>
        <end position="405"/>
    </location>
</feature>
<reference evidence="13" key="2">
    <citation type="journal article" date="2018" name="Plant J.">
        <title>The Sorghum bicolor reference genome: improved assembly, gene annotations, a transcriptome atlas, and signatures of genome organization.</title>
        <authorList>
            <person name="McCormick R.F."/>
            <person name="Truong S.K."/>
            <person name="Sreedasyam A."/>
            <person name="Jenkins J."/>
            <person name="Shu S."/>
            <person name="Sims D."/>
            <person name="Kennedy M."/>
            <person name="Amirebrahimi M."/>
            <person name="Weers B.D."/>
            <person name="McKinley B."/>
            <person name="Mattison A."/>
            <person name="Morishige D.T."/>
            <person name="Grimwood J."/>
            <person name="Schmutz J."/>
            <person name="Mullet J.E."/>
        </authorList>
    </citation>
    <scope>NUCLEOTIDE SEQUENCE [LARGE SCALE GENOMIC DNA]</scope>
    <source>
        <strain evidence="13">cv. BTx623</strain>
    </source>
</reference>
<evidence type="ECO:0000256" key="7">
    <source>
        <dbReference type="RuleBase" id="RU365068"/>
    </source>
</evidence>
<dbReference type="GO" id="GO:0005524">
    <property type="term" value="F:ATP binding"/>
    <property type="evidence" value="ECO:0007669"/>
    <property type="project" value="UniProtKB-UniRule"/>
</dbReference>
<evidence type="ECO:0000259" key="11">
    <source>
        <dbReference type="PROSITE" id="PS51195"/>
    </source>
</evidence>
<dbReference type="GO" id="GO:0003723">
    <property type="term" value="F:RNA binding"/>
    <property type="evidence" value="ECO:0007669"/>
    <property type="project" value="UniProtKB-UniRule"/>
</dbReference>
<dbReference type="SUPFAM" id="SSF52540">
    <property type="entry name" value="P-loop containing nucleoside triphosphate hydrolases"/>
    <property type="match status" value="2"/>
</dbReference>
<dbReference type="PROSITE" id="PS51194">
    <property type="entry name" value="HELICASE_CTER"/>
    <property type="match status" value="1"/>
</dbReference>
<dbReference type="EMBL" id="CM000763">
    <property type="protein sequence ID" value="KXG29825.1"/>
    <property type="molecule type" value="Genomic_DNA"/>
</dbReference>
<dbReference type="OMA" id="YMIQPSE"/>
<comment type="similarity">
    <text evidence="7">Belongs to the DEAD box helicase family.</text>
</comment>
<feature type="compositionally biased region" description="Basic and acidic residues" evidence="8">
    <location>
        <begin position="271"/>
        <end position="312"/>
    </location>
</feature>
<comment type="function">
    <text evidence="7">RNA helicase.</text>
</comment>
<dbReference type="PROSITE" id="PS00039">
    <property type="entry name" value="DEAD_ATP_HELICASE"/>
    <property type="match status" value="1"/>
</dbReference>
<organism evidence="12 13">
    <name type="scientific">Sorghum bicolor</name>
    <name type="common">Sorghum</name>
    <name type="synonym">Sorghum vulgare</name>
    <dbReference type="NCBI Taxonomy" id="4558"/>
    <lineage>
        <taxon>Eukaryota</taxon>
        <taxon>Viridiplantae</taxon>
        <taxon>Streptophyta</taxon>
        <taxon>Embryophyta</taxon>
        <taxon>Tracheophyta</taxon>
        <taxon>Spermatophyta</taxon>
        <taxon>Magnoliopsida</taxon>
        <taxon>Liliopsida</taxon>
        <taxon>Poales</taxon>
        <taxon>Poaceae</taxon>
        <taxon>PACMAD clade</taxon>
        <taxon>Panicoideae</taxon>
        <taxon>Andropogonodae</taxon>
        <taxon>Andropogoneae</taxon>
        <taxon>Sorghinae</taxon>
        <taxon>Sorghum</taxon>
    </lineage>
</organism>
<dbReference type="STRING" id="4558.A0A194YPR8"/>
<gene>
    <name evidence="12" type="ORF">SORBI_3004G095000</name>
</gene>
<dbReference type="InterPro" id="IPR000629">
    <property type="entry name" value="RNA-helicase_DEAD-box_CS"/>
</dbReference>
<evidence type="ECO:0000256" key="3">
    <source>
        <dbReference type="ARBA" id="ARBA00022806"/>
    </source>
</evidence>
<dbReference type="InterPro" id="IPR011545">
    <property type="entry name" value="DEAD/DEAH_box_helicase_dom"/>
</dbReference>
<keyword evidence="1 7" id="KW-0547">Nucleotide-binding</keyword>
<dbReference type="Gene3D" id="3.40.50.300">
    <property type="entry name" value="P-loop containing nucleotide triphosphate hydrolases"/>
    <property type="match status" value="2"/>
</dbReference>
<feature type="domain" description="DEAD-box RNA helicase Q" evidence="11">
    <location>
        <begin position="515"/>
        <end position="543"/>
    </location>
</feature>
<dbReference type="eggNOG" id="KOG0327">
    <property type="taxonomic scope" value="Eukaryota"/>
</dbReference>
<feature type="compositionally biased region" description="Low complexity" evidence="8">
    <location>
        <begin position="319"/>
        <end position="330"/>
    </location>
</feature>
<dbReference type="GO" id="GO:0003724">
    <property type="term" value="F:RNA helicase activity"/>
    <property type="evidence" value="ECO:0007669"/>
    <property type="project" value="UniProtKB-EC"/>
</dbReference>
<evidence type="ECO:0000313" key="13">
    <source>
        <dbReference type="Proteomes" id="UP000000768"/>
    </source>
</evidence>